<dbReference type="VEuPathDB" id="VectorBase:ADAC009859"/>
<name>A0A2M4DP82_ANODA</name>
<dbReference type="AlphaFoldDB" id="A0A2M4DP82"/>
<keyword evidence="1" id="KW-0812">Transmembrane</keyword>
<proteinExistence type="predicted"/>
<dbReference type="VEuPathDB" id="VectorBase:ADAR2_008740"/>
<reference evidence="2" key="1">
    <citation type="submission" date="2018-01" db="EMBL/GenBank/DDBJ databases">
        <title>An insight into the sialome of Amazonian anophelines.</title>
        <authorList>
            <person name="Ribeiro J.M."/>
            <person name="Scarpassa V."/>
            <person name="Calvo E."/>
        </authorList>
    </citation>
    <scope>NUCLEOTIDE SEQUENCE</scope>
</reference>
<protein>
    <submittedName>
        <fullName evidence="2">Uncharacterized protein</fullName>
    </submittedName>
</protein>
<sequence>MQLYLLSPLLIYPLWRYGKRFVPAIVVLALLSISCVFATFMVNEYRLNRSAPRGDGLMPRKTYHPTHARMSVWLFGVLFGYLLHRNTWCAREVADGCISRRMACHHCDPRSYWVLAEAALRR</sequence>
<feature type="transmembrane region" description="Helical" evidence="1">
    <location>
        <begin position="62"/>
        <end position="83"/>
    </location>
</feature>
<dbReference type="EMBL" id="GGFL01015161">
    <property type="protein sequence ID" value="MBW79339.1"/>
    <property type="molecule type" value="Transcribed_RNA"/>
</dbReference>
<organism evidence="2">
    <name type="scientific">Anopheles darlingi</name>
    <name type="common">Mosquito</name>
    <dbReference type="NCBI Taxonomy" id="43151"/>
    <lineage>
        <taxon>Eukaryota</taxon>
        <taxon>Metazoa</taxon>
        <taxon>Ecdysozoa</taxon>
        <taxon>Arthropoda</taxon>
        <taxon>Hexapoda</taxon>
        <taxon>Insecta</taxon>
        <taxon>Pterygota</taxon>
        <taxon>Neoptera</taxon>
        <taxon>Endopterygota</taxon>
        <taxon>Diptera</taxon>
        <taxon>Nematocera</taxon>
        <taxon>Culicoidea</taxon>
        <taxon>Culicidae</taxon>
        <taxon>Anophelinae</taxon>
        <taxon>Anopheles</taxon>
    </lineage>
</organism>
<evidence type="ECO:0000256" key="1">
    <source>
        <dbReference type="SAM" id="Phobius"/>
    </source>
</evidence>
<accession>A0A2M4DP82</accession>
<dbReference type="PANTHER" id="PTHR11161:SF0">
    <property type="entry name" value="O-ACYLTRANSFERASE LIKE PROTEIN"/>
    <property type="match status" value="1"/>
</dbReference>
<dbReference type="PANTHER" id="PTHR11161">
    <property type="entry name" value="O-ACYLTRANSFERASE"/>
    <property type="match status" value="1"/>
</dbReference>
<keyword evidence="1" id="KW-1133">Transmembrane helix</keyword>
<feature type="transmembrane region" description="Helical" evidence="1">
    <location>
        <begin position="21"/>
        <end position="42"/>
    </location>
</feature>
<evidence type="ECO:0000313" key="2">
    <source>
        <dbReference type="EMBL" id="MBW79339.1"/>
    </source>
</evidence>
<keyword evidence="1" id="KW-0472">Membrane</keyword>
<dbReference type="InterPro" id="IPR052728">
    <property type="entry name" value="O2_lipid_transport_reg"/>
</dbReference>